<sequence>MVHRDTTVDLATSGEIIIVGARARRLLRRWPHFRWVWIDFRPRSHQIRHTYADAVDLHNLRNIH</sequence>
<dbReference type="EMBL" id="BTGU01000433">
    <property type="protein sequence ID" value="GMN67313.1"/>
    <property type="molecule type" value="Genomic_DNA"/>
</dbReference>
<dbReference type="EMBL" id="BTGU01000432">
    <property type="protein sequence ID" value="GMN67302.1"/>
    <property type="molecule type" value="Genomic_DNA"/>
</dbReference>
<evidence type="ECO:0000313" key="2">
    <source>
        <dbReference type="EMBL" id="GMN67313.1"/>
    </source>
</evidence>
<gene>
    <name evidence="1" type="ORF">TIFTF001_036368</name>
    <name evidence="2" type="ORF">TIFTF001_036371</name>
    <name evidence="3" type="ORF">TIFTF001_036381</name>
    <name evidence="4" type="ORF">TIFTF001_036384</name>
</gene>
<name>A0AA88JB19_FICCA</name>
<dbReference type="Proteomes" id="UP001187192">
    <property type="component" value="Unassembled WGS sequence"/>
</dbReference>
<accession>A0AA88JB19</accession>
<protein>
    <submittedName>
        <fullName evidence="4">Uncharacterized protein</fullName>
    </submittedName>
</protein>
<reference evidence="4" key="1">
    <citation type="submission" date="2023-07" db="EMBL/GenBank/DDBJ databases">
        <title>draft genome sequence of fig (Ficus carica).</title>
        <authorList>
            <person name="Takahashi T."/>
            <person name="Nishimura K."/>
        </authorList>
    </citation>
    <scope>NUCLEOTIDE SEQUENCE</scope>
</reference>
<evidence type="ECO:0000313" key="4">
    <source>
        <dbReference type="EMBL" id="GMN67325.1"/>
    </source>
</evidence>
<keyword evidence="5" id="KW-1185">Reference proteome</keyword>
<evidence type="ECO:0000313" key="3">
    <source>
        <dbReference type="EMBL" id="GMN67316.1"/>
    </source>
</evidence>
<organism evidence="4 5">
    <name type="scientific">Ficus carica</name>
    <name type="common">Common fig</name>
    <dbReference type="NCBI Taxonomy" id="3494"/>
    <lineage>
        <taxon>Eukaryota</taxon>
        <taxon>Viridiplantae</taxon>
        <taxon>Streptophyta</taxon>
        <taxon>Embryophyta</taxon>
        <taxon>Tracheophyta</taxon>
        <taxon>Spermatophyta</taxon>
        <taxon>Magnoliopsida</taxon>
        <taxon>eudicotyledons</taxon>
        <taxon>Gunneridae</taxon>
        <taxon>Pentapetalae</taxon>
        <taxon>rosids</taxon>
        <taxon>fabids</taxon>
        <taxon>Rosales</taxon>
        <taxon>Moraceae</taxon>
        <taxon>Ficeae</taxon>
        <taxon>Ficus</taxon>
    </lineage>
</organism>
<dbReference type="EMBL" id="BTGU01000434">
    <property type="protein sequence ID" value="GMN67316.1"/>
    <property type="molecule type" value="Genomic_DNA"/>
</dbReference>
<evidence type="ECO:0000313" key="5">
    <source>
        <dbReference type="Proteomes" id="UP001187192"/>
    </source>
</evidence>
<evidence type="ECO:0000313" key="1">
    <source>
        <dbReference type="EMBL" id="GMN67302.1"/>
    </source>
</evidence>
<dbReference type="AlphaFoldDB" id="A0AA88JB19"/>
<proteinExistence type="predicted"/>
<comment type="caution">
    <text evidence="4">The sequence shown here is derived from an EMBL/GenBank/DDBJ whole genome shotgun (WGS) entry which is preliminary data.</text>
</comment>
<dbReference type="EMBL" id="BTGU01000435">
    <property type="protein sequence ID" value="GMN67325.1"/>
    <property type="molecule type" value="Genomic_DNA"/>
</dbReference>